<proteinExistence type="predicted"/>
<accession>A0A392MTR0</accession>
<feature type="compositionally biased region" description="Polar residues" evidence="1">
    <location>
        <begin position="316"/>
        <end position="327"/>
    </location>
</feature>
<feature type="non-terminal residue" evidence="2">
    <location>
        <position position="364"/>
    </location>
</feature>
<organism evidence="2 3">
    <name type="scientific">Trifolium medium</name>
    <dbReference type="NCBI Taxonomy" id="97028"/>
    <lineage>
        <taxon>Eukaryota</taxon>
        <taxon>Viridiplantae</taxon>
        <taxon>Streptophyta</taxon>
        <taxon>Embryophyta</taxon>
        <taxon>Tracheophyta</taxon>
        <taxon>Spermatophyta</taxon>
        <taxon>Magnoliopsida</taxon>
        <taxon>eudicotyledons</taxon>
        <taxon>Gunneridae</taxon>
        <taxon>Pentapetalae</taxon>
        <taxon>rosids</taxon>
        <taxon>fabids</taxon>
        <taxon>Fabales</taxon>
        <taxon>Fabaceae</taxon>
        <taxon>Papilionoideae</taxon>
        <taxon>50 kb inversion clade</taxon>
        <taxon>NPAAA clade</taxon>
        <taxon>Hologalegina</taxon>
        <taxon>IRL clade</taxon>
        <taxon>Trifolieae</taxon>
        <taxon>Trifolium</taxon>
    </lineage>
</organism>
<feature type="region of interest" description="Disordered" evidence="1">
    <location>
        <begin position="296"/>
        <end position="358"/>
    </location>
</feature>
<protein>
    <submittedName>
        <fullName evidence="2">Uncharacterized protein</fullName>
    </submittedName>
</protein>
<evidence type="ECO:0000256" key="1">
    <source>
        <dbReference type="SAM" id="MobiDB-lite"/>
    </source>
</evidence>
<feature type="region of interest" description="Disordered" evidence="1">
    <location>
        <begin position="107"/>
        <end position="200"/>
    </location>
</feature>
<dbReference type="Proteomes" id="UP000265520">
    <property type="component" value="Unassembled WGS sequence"/>
</dbReference>
<reference evidence="2 3" key="1">
    <citation type="journal article" date="2018" name="Front. Plant Sci.">
        <title>Red Clover (Trifolium pratense) and Zigzag Clover (T. medium) - A Picture of Genomic Similarities and Differences.</title>
        <authorList>
            <person name="Dluhosova J."/>
            <person name="Istvanek J."/>
            <person name="Nedelnik J."/>
            <person name="Repkova J."/>
        </authorList>
    </citation>
    <scope>NUCLEOTIDE SEQUENCE [LARGE SCALE GENOMIC DNA]</scope>
    <source>
        <strain evidence="3">cv. 10/8</strain>
        <tissue evidence="2">Leaf</tissue>
    </source>
</reference>
<feature type="non-terminal residue" evidence="2">
    <location>
        <position position="1"/>
    </location>
</feature>
<dbReference type="EMBL" id="LXQA010018833">
    <property type="protein sequence ID" value="MCH90672.1"/>
    <property type="molecule type" value="Genomic_DNA"/>
</dbReference>
<feature type="compositionally biased region" description="Low complexity" evidence="1">
    <location>
        <begin position="333"/>
        <end position="343"/>
    </location>
</feature>
<sequence length="364" mass="41193">IRDGNFKRFTTVAYPRLLSELFFQTKLVKVLRRFYPNLVKEERATKLDAGFLTRMSIKENVVKAKNPLKINYEEHLYCNGFPVISEADDEEVIQFFLQGIKQDTGVEVPRKMVPPAPTKEEKSEPKDVKKEASKKRKVEGVVIGETESRTKRKHEKITKKDSSETDSDDGKTLAEKLKQKSQAEASKASQKHPSKGKSSETIIDHSAEAHIDPNVGFSKSLTSILPELETVYVSSTSTTDTTELDKEADAFFQKGVAKIGEVPNFESIAKQLFVQEPTPDLKFLEKHYSPDPLNMQIFTHELPQPTQPQPETNQPIESTPQPENQDQMDIDAPNNVQPQIEPENPQPPQPLTMDDIVIPYEILH</sequence>
<evidence type="ECO:0000313" key="2">
    <source>
        <dbReference type="EMBL" id="MCH90672.1"/>
    </source>
</evidence>
<comment type="caution">
    <text evidence="2">The sequence shown here is derived from an EMBL/GenBank/DDBJ whole genome shotgun (WGS) entry which is preliminary data.</text>
</comment>
<feature type="compositionally biased region" description="Basic and acidic residues" evidence="1">
    <location>
        <begin position="158"/>
        <end position="178"/>
    </location>
</feature>
<feature type="compositionally biased region" description="Basic and acidic residues" evidence="1">
    <location>
        <begin position="118"/>
        <end position="131"/>
    </location>
</feature>
<dbReference type="AlphaFoldDB" id="A0A392MTR0"/>
<keyword evidence="3" id="KW-1185">Reference proteome</keyword>
<name>A0A392MTR0_9FABA</name>
<gene>
    <name evidence="2" type="ORF">A2U01_0011594</name>
</gene>
<evidence type="ECO:0000313" key="3">
    <source>
        <dbReference type="Proteomes" id="UP000265520"/>
    </source>
</evidence>